<name>A0A2P6MUS6_9EUKA</name>
<dbReference type="InParanoid" id="A0A2P6MUS6"/>
<accession>A0A2P6MUS6</accession>
<dbReference type="EMBL" id="MDYQ01000384">
    <property type="protein sequence ID" value="PRP75450.1"/>
    <property type="molecule type" value="Genomic_DNA"/>
</dbReference>
<evidence type="ECO:0000313" key="1">
    <source>
        <dbReference type="EMBL" id="PRP75450.1"/>
    </source>
</evidence>
<comment type="caution">
    <text evidence="1">The sequence shown here is derived from an EMBL/GenBank/DDBJ whole genome shotgun (WGS) entry which is preliminary data.</text>
</comment>
<dbReference type="AlphaFoldDB" id="A0A2P6MUS6"/>
<protein>
    <recommendedName>
        <fullName evidence="3">PAS domain-containing protein</fullName>
    </recommendedName>
</protein>
<organism evidence="1 2">
    <name type="scientific">Planoprotostelium fungivorum</name>
    <dbReference type="NCBI Taxonomy" id="1890364"/>
    <lineage>
        <taxon>Eukaryota</taxon>
        <taxon>Amoebozoa</taxon>
        <taxon>Evosea</taxon>
        <taxon>Variosea</taxon>
        <taxon>Cavosteliida</taxon>
        <taxon>Cavosteliaceae</taxon>
        <taxon>Planoprotostelium</taxon>
    </lineage>
</organism>
<proteinExistence type="predicted"/>
<dbReference type="Proteomes" id="UP000241769">
    <property type="component" value="Unassembled WGS sequence"/>
</dbReference>
<gene>
    <name evidence="1" type="ORF">PROFUN_15735</name>
</gene>
<evidence type="ECO:0008006" key="3">
    <source>
        <dbReference type="Google" id="ProtNLM"/>
    </source>
</evidence>
<reference evidence="1 2" key="1">
    <citation type="journal article" date="2018" name="Genome Biol. Evol.">
        <title>Multiple Roots of Fruiting Body Formation in Amoebozoa.</title>
        <authorList>
            <person name="Hillmann F."/>
            <person name="Forbes G."/>
            <person name="Novohradska S."/>
            <person name="Ferling I."/>
            <person name="Riege K."/>
            <person name="Groth M."/>
            <person name="Westermann M."/>
            <person name="Marz M."/>
            <person name="Spaller T."/>
            <person name="Winckler T."/>
            <person name="Schaap P."/>
            <person name="Glockner G."/>
        </authorList>
    </citation>
    <scope>NUCLEOTIDE SEQUENCE [LARGE SCALE GENOMIC DNA]</scope>
    <source>
        <strain evidence="1 2">Jena</strain>
    </source>
</reference>
<sequence length="133" mass="15088">MLPPKEEEAYSAMEALLSLSSEGVVLFASKDGVKISITFINPAALRYLSLNRDQVDSICYSRRDGIAGPLSFKIWKVVSETLFEKQGEEARDTVRQTSMDHIRQLHLRVITVPEQPNTVANTRQNYLCTKWTQ</sequence>
<evidence type="ECO:0000313" key="2">
    <source>
        <dbReference type="Proteomes" id="UP000241769"/>
    </source>
</evidence>
<keyword evidence="2" id="KW-1185">Reference proteome</keyword>